<protein>
    <recommendedName>
        <fullName evidence="4">Secreted protein</fullName>
    </recommendedName>
</protein>
<keyword evidence="3" id="KW-1185">Reference proteome</keyword>
<feature type="signal peptide" evidence="1">
    <location>
        <begin position="1"/>
        <end position="32"/>
    </location>
</feature>
<keyword evidence="1" id="KW-0732">Signal</keyword>
<evidence type="ECO:0000313" key="3">
    <source>
        <dbReference type="Proteomes" id="UP001600064"/>
    </source>
</evidence>
<dbReference type="GeneID" id="98127445"/>
<gene>
    <name evidence="2" type="ORF">VTJ83DRAFT_6124</name>
</gene>
<dbReference type="RefSeq" id="XP_070865499.1">
    <property type="nucleotide sequence ID" value="XM_071012801.1"/>
</dbReference>
<name>A0ABR4D931_9PEZI</name>
<evidence type="ECO:0008006" key="4">
    <source>
        <dbReference type="Google" id="ProtNLM"/>
    </source>
</evidence>
<dbReference type="Proteomes" id="UP001600064">
    <property type="component" value="Unassembled WGS sequence"/>
</dbReference>
<accession>A0ABR4D931</accession>
<evidence type="ECO:0000256" key="1">
    <source>
        <dbReference type="SAM" id="SignalP"/>
    </source>
</evidence>
<comment type="caution">
    <text evidence="2">The sequence shown here is derived from an EMBL/GenBank/DDBJ whole genome shotgun (WGS) entry which is preliminary data.</text>
</comment>
<proteinExistence type="predicted"/>
<sequence length="88" mass="9981">MLLKLRLRLPGSIVLLWYIFDVASHLSHPVASCEYQRSGNRLASRRLARSSICFVWLVMLWDPPCAADCFPRRSASFPRTPTLSACSN</sequence>
<feature type="chain" id="PRO_5046263651" description="Secreted protein" evidence="1">
    <location>
        <begin position="33"/>
        <end position="88"/>
    </location>
</feature>
<dbReference type="EMBL" id="JAZGUE010000005">
    <property type="protein sequence ID" value="KAL2266772.1"/>
    <property type="molecule type" value="Genomic_DNA"/>
</dbReference>
<reference evidence="2 3" key="1">
    <citation type="journal article" date="2024" name="Commun. Biol.">
        <title>Comparative genomic analysis of thermophilic fungi reveals convergent evolutionary adaptations and gene losses.</title>
        <authorList>
            <person name="Steindorff A.S."/>
            <person name="Aguilar-Pontes M.V."/>
            <person name="Robinson A.J."/>
            <person name="Andreopoulos B."/>
            <person name="LaButti K."/>
            <person name="Kuo A."/>
            <person name="Mondo S."/>
            <person name="Riley R."/>
            <person name="Otillar R."/>
            <person name="Haridas S."/>
            <person name="Lipzen A."/>
            <person name="Grimwood J."/>
            <person name="Schmutz J."/>
            <person name="Clum A."/>
            <person name="Reid I.D."/>
            <person name="Moisan M.C."/>
            <person name="Butler G."/>
            <person name="Nguyen T.T.M."/>
            <person name="Dewar K."/>
            <person name="Conant G."/>
            <person name="Drula E."/>
            <person name="Henrissat B."/>
            <person name="Hansel C."/>
            <person name="Singer S."/>
            <person name="Hutchinson M.I."/>
            <person name="de Vries R.P."/>
            <person name="Natvig D.O."/>
            <person name="Powell A.J."/>
            <person name="Tsang A."/>
            <person name="Grigoriev I.V."/>
        </authorList>
    </citation>
    <scope>NUCLEOTIDE SEQUENCE [LARGE SCALE GENOMIC DNA]</scope>
    <source>
        <strain evidence="2 3">ATCC 22073</strain>
    </source>
</reference>
<organism evidence="2 3">
    <name type="scientific">Remersonia thermophila</name>
    <dbReference type="NCBI Taxonomy" id="72144"/>
    <lineage>
        <taxon>Eukaryota</taxon>
        <taxon>Fungi</taxon>
        <taxon>Dikarya</taxon>
        <taxon>Ascomycota</taxon>
        <taxon>Pezizomycotina</taxon>
        <taxon>Sordariomycetes</taxon>
        <taxon>Sordariomycetidae</taxon>
        <taxon>Sordariales</taxon>
        <taxon>Sordariales incertae sedis</taxon>
        <taxon>Remersonia</taxon>
    </lineage>
</organism>
<evidence type="ECO:0000313" key="2">
    <source>
        <dbReference type="EMBL" id="KAL2266772.1"/>
    </source>
</evidence>